<dbReference type="Gene3D" id="3.40.50.2020">
    <property type="match status" value="1"/>
</dbReference>
<dbReference type="InterPro" id="IPR000836">
    <property type="entry name" value="PRTase_dom"/>
</dbReference>
<name>A0AA85IT67_TRIRE</name>
<dbReference type="GO" id="GO:0004422">
    <property type="term" value="F:hypoxanthine phosphoribosyltransferase activity"/>
    <property type="evidence" value="ECO:0007669"/>
    <property type="project" value="TreeGrafter"/>
</dbReference>
<feature type="domain" description="Phosphoribosyltransferase" evidence="1">
    <location>
        <begin position="47"/>
        <end position="201"/>
    </location>
</feature>
<dbReference type="SUPFAM" id="SSF53271">
    <property type="entry name" value="PRTase-like"/>
    <property type="match status" value="1"/>
</dbReference>
<dbReference type="InterPro" id="IPR050408">
    <property type="entry name" value="HGPRT"/>
</dbReference>
<accession>A0AA85IT67</accession>
<dbReference type="GO" id="GO:0000287">
    <property type="term" value="F:magnesium ion binding"/>
    <property type="evidence" value="ECO:0007669"/>
    <property type="project" value="TreeGrafter"/>
</dbReference>
<organism evidence="2 3">
    <name type="scientific">Trichobilharzia regenti</name>
    <name type="common">Nasal bird schistosome</name>
    <dbReference type="NCBI Taxonomy" id="157069"/>
    <lineage>
        <taxon>Eukaryota</taxon>
        <taxon>Metazoa</taxon>
        <taxon>Spiralia</taxon>
        <taxon>Lophotrochozoa</taxon>
        <taxon>Platyhelminthes</taxon>
        <taxon>Trematoda</taxon>
        <taxon>Digenea</taxon>
        <taxon>Strigeidida</taxon>
        <taxon>Schistosomatoidea</taxon>
        <taxon>Schistosomatidae</taxon>
        <taxon>Trichobilharzia</taxon>
    </lineage>
</organism>
<dbReference type="GO" id="GO:0006178">
    <property type="term" value="P:guanine salvage"/>
    <property type="evidence" value="ECO:0007669"/>
    <property type="project" value="TreeGrafter"/>
</dbReference>
<dbReference type="PANTHER" id="PTHR43340:SF1">
    <property type="entry name" value="HYPOXANTHINE PHOSPHORIBOSYLTRANSFERASE"/>
    <property type="match status" value="1"/>
</dbReference>
<dbReference type="CDD" id="cd06223">
    <property type="entry name" value="PRTases_typeI"/>
    <property type="match status" value="1"/>
</dbReference>
<dbReference type="GO" id="GO:0032263">
    <property type="term" value="P:GMP salvage"/>
    <property type="evidence" value="ECO:0007669"/>
    <property type="project" value="TreeGrafter"/>
</dbReference>
<protein>
    <recommendedName>
        <fullName evidence="1">Phosphoribosyltransferase domain-containing protein</fullName>
    </recommendedName>
</protein>
<evidence type="ECO:0000313" key="3">
    <source>
        <dbReference type="WBParaSite" id="TREG1_103610.4"/>
    </source>
</evidence>
<dbReference type="PANTHER" id="PTHR43340">
    <property type="entry name" value="HYPOXANTHINE-GUANINE PHOSPHORIBOSYLTRANSFERASE"/>
    <property type="match status" value="1"/>
</dbReference>
<proteinExistence type="predicted"/>
<dbReference type="GO" id="GO:0032264">
    <property type="term" value="P:IMP salvage"/>
    <property type="evidence" value="ECO:0007669"/>
    <property type="project" value="TreeGrafter"/>
</dbReference>
<keyword evidence="2" id="KW-1185">Reference proteome</keyword>
<evidence type="ECO:0000259" key="1">
    <source>
        <dbReference type="Pfam" id="PF00156"/>
    </source>
</evidence>
<dbReference type="AlphaFoldDB" id="A0AA85IT67"/>
<reference evidence="2" key="1">
    <citation type="submission" date="2022-06" db="EMBL/GenBank/DDBJ databases">
        <authorList>
            <person name="Berger JAMES D."/>
            <person name="Berger JAMES D."/>
        </authorList>
    </citation>
    <scope>NUCLEOTIDE SEQUENCE [LARGE SCALE GENOMIC DNA]</scope>
</reference>
<evidence type="ECO:0000313" key="2">
    <source>
        <dbReference type="Proteomes" id="UP000050795"/>
    </source>
</evidence>
<dbReference type="InterPro" id="IPR029057">
    <property type="entry name" value="PRTase-like"/>
</dbReference>
<dbReference type="GO" id="GO:0005829">
    <property type="term" value="C:cytosol"/>
    <property type="evidence" value="ECO:0007669"/>
    <property type="project" value="TreeGrafter"/>
</dbReference>
<sequence length="225" mass="25505">MQGRSYKKNCVILNDNFAGYSAKNFSLSDKYKKYIESVIVPNGMIRDRIDKMSVDILEHFESNDASSINLLCVLKGGFKFASDLSEEMHNNAFRRNRNIPIIMDFVVANKCVNDNAVDKTCFNSYSDLSSLKNKDVLIVEDLVVTGKTLNKLVAYVESFQPRSVHVACLLVKRRPDCSGFQPDFVGFEIPNLFVVGYAIDYNDFFRDVPHVCVINNEEKKNICGV</sequence>
<dbReference type="Proteomes" id="UP000050795">
    <property type="component" value="Unassembled WGS sequence"/>
</dbReference>
<dbReference type="Pfam" id="PF00156">
    <property type="entry name" value="Pribosyltran"/>
    <property type="match status" value="1"/>
</dbReference>
<reference evidence="3" key="2">
    <citation type="submission" date="2023-11" db="UniProtKB">
        <authorList>
            <consortium name="WormBaseParasite"/>
        </authorList>
    </citation>
    <scope>IDENTIFICATION</scope>
</reference>
<dbReference type="WBParaSite" id="TREG1_103610.4">
    <property type="protein sequence ID" value="TREG1_103610.4"/>
    <property type="gene ID" value="TREG1_103610"/>
</dbReference>
<dbReference type="GO" id="GO:0046100">
    <property type="term" value="P:hypoxanthine metabolic process"/>
    <property type="evidence" value="ECO:0007669"/>
    <property type="project" value="TreeGrafter"/>
</dbReference>